<organism evidence="4 5">
    <name type="scientific">Paraflavitalea soli</name>
    <dbReference type="NCBI Taxonomy" id="2315862"/>
    <lineage>
        <taxon>Bacteria</taxon>
        <taxon>Pseudomonadati</taxon>
        <taxon>Bacteroidota</taxon>
        <taxon>Chitinophagia</taxon>
        <taxon>Chitinophagales</taxon>
        <taxon>Chitinophagaceae</taxon>
        <taxon>Paraflavitalea</taxon>
    </lineage>
</organism>
<dbReference type="EMBL" id="CP032157">
    <property type="protein sequence ID" value="AXY78758.1"/>
    <property type="molecule type" value="Genomic_DNA"/>
</dbReference>
<name>A0A3B7MXB6_9BACT</name>
<evidence type="ECO:0000313" key="5">
    <source>
        <dbReference type="Proteomes" id="UP000263900"/>
    </source>
</evidence>
<evidence type="ECO:0000313" key="4">
    <source>
        <dbReference type="EMBL" id="AXY78758.1"/>
    </source>
</evidence>
<proteinExistence type="inferred from homology"/>
<dbReference type="GO" id="GO:0016722">
    <property type="term" value="F:oxidoreductase activity, acting on metal ions"/>
    <property type="evidence" value="ECO:0007669"/>
    <property type="project" value="InterPro"/>
</dbReference>
<dbReference type="InterPro" id="IPR009078">
    <property type="entry name" value="Ferritin-like_SF"/>
</dbReference>
<evidence type="ECO:0000256" key="1">
    <source>
        <dbReference type="ARBA" id="ARBA00009497"/>
    </source>
</evidence>
<dbReference type="PRINTS" id="PR01346">
    <property type="entry name" value="HELNAPAPROT"/>
</dbReference>
<dbReference type="InterPro" id="IPR008331">
    <property type="entry name" value="Ferritin_DPS_dom"/>
</dbReference>
<dbReference type="Proteomes" id="UP000263900">
    <property type="component" value="Chromosome"/>
</dbReference>
<dbReference type="Pfam" id="PF00210">
    <property type="entry name" value="Ferritin"/>
    <property type="match status" value="1"/>
</dbReference>
<dbReference type="GO" id="GO:0008199">
    <property type="term" value="F:ferric iron binding"/>
    <property type="evidence" value="ECO:0007669"/>
    <property type="project" value="InterPro"/>
</dbReference>
<dbReference type="KEGG" id="pseg:D3H65_23915"/>
<dbReference type="CDD" id="cd01043">
    <property type="entry name" value="DPS"/>
    <property type="match status" value="1"/>
</dbReference>
<protein>
    <submittedName>
        <fullName evidence="4">DNA starvation/stationary phase protection protein</fullName>
    </submittedName>
</protein>
<reference evidence="4 5" key="1">
    <citation type="submission" date="2018-09" db="EMBL/GenBank/DDBJ databases">
        <title>Genome sequencing of strain 6GH32-13.</title>
        <authorList>
            <person name="Weon H.-Y."/>
            <person name="Heo J."/>
            <person name="Kwon S.-W."/>
        </authorList>
    </citation>
    <scope>NUCLEOTIDE SEQUENCE [LARGE SCALE GENOMIC DNA]</scope>
    <source>
        <strain evidence="4 5">5GH32-13</strain>
    </source>
</reference>
<dbReference type="InterPro" id="IPR023188">
    <property type="entry name" value="DPS_DNA-bd_CS"/>
</dbReference>
<dbReference type="RefSeq" id="WP_119054634.1">
    <property type="nucleotide sequence ID" value="NZ_CP032157.1"/>
</dbReference>
<dbReference type="Gene3D" id="1.20.1260.10">
    <property type="match status" value="1"/>
</dbReference>
<evidence type="ECO:0000256" key="2">
    <source>
        <dbReference type="RuleBase" id="RU003875"/>
    </source>
</evidence>
<dbReference type="SUPFAM" id="SSF47240">
    <property type="entry name" value="Ferritin-like"/>
    <property type="match status" value="1"/>
</dbReference>
<feature type="domain" description="Ferritin/DPS" evidence="3">
    <location>
        <begin position="17"/>
        <end position="157"/>
    </location>
</feature>
<sequence>MTPSIGITPDNLLKVAQILNGILSDEFLLYLKTRNAHWNVEGPDFYNKHKFFEEQYEQLDEIMDDVAERIRKLGHYAPATLAAYLQLTHLTEQSRATNDGAGFIKELLGDHESIIIHLREQINPVANEYKDAGTSDYLTGLLETHEKMAWMLRAHLQ</sequence>
<dbReference type="OrthoDB" id="9797023at2"/>
<accession>A0A3B7MXB6</accession>
<dbReference type="PROSITE" id="PS00819">
    <property type="entry name" value="DPS_2"/>
    <property type="match status" value="1"/>
</dbReference>
<keyword evidence="5" id="KW-1185">Reference proteome</keyword>
<dbReference type="InterPro" id="IPR002177">
    <property type="entry name" value="DPS_DNA-bd"/>
</dbReference>
<evidence type="ECO:0000259" key="3">
    <source>
        <dbReference type="Pfam" id="PF00210"/>
    </source>
</evidence>
<dbReference type="AlphaFoldDB" id="A0A3B7MXB6"/>
<comment type="similarity">
    <text evidence="1 2">Belongs to the Dps family.</text>
</comment>
<dbReference type="PANTHER" id="PTHR42932:SF3">
    <property type="entry name" value="DNA PROTECTION DURING STARVATION PROTEIN"/>
    <property type="match status" value="1"/>
</dbReference>
<dbReference type="PIRSF" id="PIRSF005900">
    <property type="entry name" value="Dps"/>
    <property type="match status" value="1"/>
</dbReference>
<dbReference type="PANTHER" id="PTHR42932">
    <property type="entry name" value="GENERAL STRESS PROTEIN 20U"/>
    <property type="match status" value="1"/>
</dbReference>
<gene>
    <name evidence="4" type="ORF">D3H65_23915</name>
</gene>
<dbReference type="InterPro" id="IPR012347">
    <property type="entry name" value="Ferritin-like"/>
</dbReference>